<evidence type="ECO:0000313" key="2">
    <source>
        <dbReference type="EMBL" id="EZF48749.1"/>
    </source>
</evidence>
<accession>A0A022VS60</accession>
<dbReference type="HOGENOM" id="CLU_2279444_0_0_1"/>
<evidence type="ECO:0000256" key="1">
    <source>
        <dbReference type="SAM" id="Phobius"/>
    </source>
</evidence>
<dbReference type="Proteomes" id="UP000023758">
    <property type="component" value="Unassembled WGS sequence"/>
</dbReference>
<keyword evidence="1" id="KW-0812">Transmembrane</keyword>
<name>A0A022VS60_TRIRU</name>
<gene>
    <name evidence="2" type="ORF">H103_07673</name>
</gene>
<sequence>MIVVSLSVFLSRSNRSCPSLRVQKYVSGCNHVYRVRSNIGSPLFHASVCFACFSFLAATIFVGYTFKVNERQASLARRCAVLCFCVLHIAEGSARGTSWFSL</sequence>
<dbReference type="EMBL" id="KK207921">
    <property type="protein sequence ID" value="EZF48749.1"/>
    <property type="molecule type" value="Genomic_DNA"/>
</dbReference>
<feature type="transmembrane region" description="Helical" evidence="1">
    <location>
        <begin position="39"/>
        <end position="63"/>
    </location>
</feature>
<dbReference type="AlphaFoldDB" id="A0A022VS60"/>
<protein>
    <submittedName>
        <fullName evidence="2">Uncharacterized protein</fullName>
    </submittedName>
</protein>
<reference evidence="2" key="1">
    <citation type="submission" date="2014-02" db="EMBL/GenBank/DDBJ databases">
        <title>The Genome Sequence of Trichophyton rubrum (morphotype fischeri) CBS 288.86.</title>
        <authorList>
            <consortium name="The Broad Institute Genomics Platform"/>
            <person name="Cuomo C.A."/>
            <person name="White T.C."/>
            <person name="Graser Y."/>
            <person name="Martinez-Rossi N."/>
            <person name="Heitman J."/>
            <person name="Young S.K."/>
            <person name="Zeng Q."/>
            <person name="Gargeya S."/>
            <person name="Abouelleil A."/>
            <person name="Alvarado L."/>
            <person name="Chapman S.B."/>
            <person name="Gainer-Dewar J."/>
            <person name="Goldberg J."/>
            <person name="Griggs A."/>
            <person name="Gujja S."/>
            <person name="Hansen M."/>
            <person name="Howarth C."/>
            <person name="Imamovic A."/>
            <person name="Larimer J."/>
            <person name="Martinez D."/>
            <person name="Murphy C."/>
            <person name="Pearson M.D."/>
            <person name="Persinoti G."/>
            <person name="Poon T."/>
            <person name="Priest M."/>
            <person name="Roberts A.D."/>
            <person name="Saif S."/>
            <person name="Shea T.D."/>
            <person name="Sykes S.N."/>
            <person name="Wortman J."/>
            <person name="Nusbaum C."/>
            <person name="Birren B."/>
        </authorList>
    </citation>
    <scope>NUCLEOTIDE SEQUENCE [LARGE SCALE GENOMIC DNA]</scope>
    <source>
        <strain evidence="2">CBS 288.86</strain>
    </source>
</reference>
<keyword evidence="1" id="KW-1133">Transmembrane helix</keyword>
<keyword evidence="1" id="KW-0472">Membrane</keyword>
<proteinExistence type="predicted"/>
<organism evidence="2">
    <name type="scientific">Trichophyton rubrum CBS 288.86</name>
    <dbReference type="NCBI Taxonomy" id="1215330"/>
    <lineage>
        <taxon>Eukaryota</taxon>
        <taxon>Fungi</taxon>
        <taxon>Dikarya</taxon>
        <taxon>Ascomycota</taxon>
        <taxon>Pezizomycotina</taxon>
        <taxon>Eurotiomycetes</taxon>
        <taxon>Eurotiomycetidae</taxon>
        <taxon>Onygenales</taxon>
        <taxon>Arthrodermataceae</taxon>
        <taxon>Trichophyton</taxon>
    </lineage>
</organism>